<accession>A0AA41UP79</accession>
<feature type="modified residue" description="4-aspartylphosphate" evidence="2">
    <location>
        <position position="172"/>
    </location>
</feature>
<dbReference type="Proteomes" id="UP001165427">
    <property type="component" value="Unassembled WGS sequence"/>
</dbReference>
<reference evidence="4" key="1">
    <citation type="submission" date="2022-04" db="EMBL/GenBank/DDBJ databases">
        <title>Desulfatitalea alkaliphila sp. nov., a novel anaerobic sulfate-reducing bacterium isolated from terrestrial mud volcano, Taman Peninsula, Russia.</title>
        <authorList>
            <person name="Khomyakova M.A."/>
            <person name="Merkel A.Y."/>
            <person name="Slobodkin A.I."/>
        </authorList>
    </citation>
    <scope>NUCLEOTIDE SEQUENCE</scope>
    <source>
        <strain evidence="4">M08but</strain>
    </source>
</reference>
<dbReference type="Gene3D" id="1.10.10.1320">
    <property type="entry name" value="Anti-sigma factor, zinc-finger domain"/>
    <property type="match status" value="1"/>
</dbReference>
<evidence type="ECO:0000256" key="2">
    <source>
        <dbReference type="PROSITE-ProRule" id="PRU00169"/>
    </source>
</evidence>
<dbReference type="PANTHER" id="PTHR44591">
    <property type="entry name" value="STRESS RESPONSE REGULATOR PROTEIN 1"/>
    <property type="match status" value="1"/>
</dbReference>
<proteinExistence type="predicted"/>
<dbReference type="Pfam" id="PF00072">
    <property type="entry name" value="Response_reg"/>
    <property type="match status" value="1"/>
</dbReference>
<keyword evidence="5" id="KW-1185">Reference proteome</keyword>
<dbReference type="InterPro" id="IPR001789">
    <property type="entry name" value="Sig_transdc_resp-reg_receiver"/>
</dbReference>
<dbReference type="SUPFAM" id="SSF52172">
    <property type="entry name" value="CheY-like"/>
    <property type="match status" value="1"/>
</dbReference>
<gene>
    <name evidence="4" type="ORF">MRX98_06500</name>
</gene>
<dbReference type="InterPro" id="IPR027383">
    <property type="entry name" value="Znf_put"/>
</dbReference>
<dbReference type="EMBL" id="JALJRB010000005">
    <property type="protein sequence ID" value="MCJ8500218.1"/>
    <property type="molecule type" value="Genomic_DNA"/>
</dbReference>
<evidence type="ECO:0000256" key="1">
    <source>
        <dbReference type="ARBA" id="ARBA00022553"/>
    </source>
</evidence>
<sequence>MDPSEKTFERLLGCLADDRMDRSPSPECPGEVLVATYMDGGLSASDLSWMVAHLADCPHCRQLVALQVGASGQSMVRSQAAQKEWIQSAPAGNSDTLGGFEAELAAVEASLGIKPKAAPADPRPHVLIVDDNVLYLSALTDTLAMEFHVTACGSGREALRRIDENIRTIVLDIKMADLNGLDVADRLRAAGHSAPIIFNTGYPGDFVREDIESRYRPFGYVTKDDPDRLLDCVRRAAGFPSRLPA</sequence>
<protein>
    <submittedName>
        <fullName evidence="4">Response regulator</fullName>
    </submittedName>
</protein>
<feature type="domain" description="Response regulatory" evidence="3">
    <location>
        <begin position="125"/>
        <end position="238"/>
    </location>
</feature>
<evidence type="ECO:0000313" key="5">
    <source>
        <dbReference type="Proteomes" id="UP001165427"/>
    </source>
</evidence>
<name>A0AA41UP79_9BACT</name>
<dbReference type="PROSITE" id="PS50110">
    <property type="entry name" value="RESPONSE_REGULATORY"/>
    <property type="match status" value="1"/>
</dbReference>
<dbReference type="InterPro" id="IPR011006">
    <property type="entry name" value="CheY-like_superfamily"/>
</dbReference>
<dbReference type="GO" id="GO:0000160">
    <property type="term" value="P:phosphorelay signal transduction system"/>
    <property type="evidence" value="ECO:0007669"/>
    <property type="project" value="InterPro"/>
</dbReference>
<comment type="caution">
    <text evidence="4">The sequence shown here is derived from an EMBL/GenBank/DDBJ whole genome shotgun (WGS) entry which is preliminary data.</text>
</comment>
<dbReference type="PANTHER" id="PTHR44591:SF3">
    <property type="entry name" value="RESPONSE REGULATORY DOMAIN-CONTAINING PROTEIN"/>
    <property type="match status" value="1"/>
</dbReference>
<dbReference type="InterPro" id="IPR041916">
    <property type="entry name" value="Anti_sigma_zinc_sf"/>
</dbReference>
<dbReference type="SMART" id="SM00448">
    <property type="entry name" value="REC"/>
    <property type="match status" value="1"/>
</dbReference>
<dbReference type="InterPro" id="IPR050595">
    <property type="entry name" value="Bact_response_regulator"/>
</dbReference>
<dbReference type="AlphaFoldDB" id="A0AA41UP79"/>
<dbReference type="RefSeq" id="WP_246904082.1">
    <property type="nucleotide sequence ID" value="NZ_JALJRB010000005.1"/>
</dbReference>
<organism evidence="4 5">
    <name type="scientific">Desulfatitalea alkaliphila</name>
    <dbReference type="NCBI Taxonomy" id="2929485"/>
    <lineage>
        <taxon>Bacteria</taxon>
        <taxon>Pseudomonadati</taxon>
        <taxon>Thermodesulfobacteriota</taxon>
        <taxon>Desulfobacteria</taxon>
        <taxon>Desulfobacterales</taxon>
        <taxon>Desulfosarcinaceae</taxon>
        <taxon>Desulfatitalea</taxon>
    </lineage>
</organism>
<keyword evidence="1 2" id="KW-0597">Phosphoprotein</keyword>
<evidence type="ECO:0000259" key="3">
    <source>
        <dbReference type="PROSITE" id="PS50110"/>
    </source>
</evidence>
<dbReference type="Pfam" id="PF13490">
    <property type="entry name" value="zf-HC2"/>
    <property type="match status" value="1"/>
</dbReference>
<evidence type="ECO:0000313" key="4">
    <source>
        <dbReference type="EMBL" id="MCJ8500218.1"/>
    </source>
</evidence>
<dbReference type="Gene3D" id="3.40.50.2300">
    <property type="match status" value="1"/>
</dbReference>